<keyword evidence="2" id="KW-1185">Reference proteome</keyword>
<proteinExistence type="predicted"/>
<evidence type="ECO:0000313" key="2">
    <source>
        <dbReference type="Proteomes" id="UP000273786"/>
    </source>
</evidence>
<comment type="caution">
    <text evidence="1">The sequence shown here is derived from an EMBL/GenBank/DDBJ whole genome shotgun (WGS) entry which is preliminary data.</text>
</comment>
<reference evidence="1 2" key="1">
    <citation type="submission" date="2018-11" db="EMBL/GenBank/DDBJ databases">
        <title>the genome of Mesorhizobium tamadayense DSM 28320.</title>
        <authorList>
            <person name="Gao J."/>
        </authorList>
    </citation>
    <scope>NUCLEOTIDE SEQUENCE [LARGE SCALE GENOMIC DNA]</scope>
    <source>
        <strain evidence="1 2">DSM 28320</strain>
    </source>
</reference>
<evidence type="ECO:0000313" key="1">
    <source>
        <dbReference type="EMBL" id="RRH87117.1"/>
    </source>
</evidence>
<gene>
    <name evidence="1" type="ORF">EH240_36510</name>
</gene>
<sequence>MAIATPRLSISGSIAVWSVNSSVSATNDHFPVHCRRGQAGCGLTLKRASSKIANARSPFLEIVRIEGAGDRRFFGPLRTLPLIARDIPTANPAAVLETVSCSSTFIRMVLFFPNVGAPEANLLATDSSTEQIALLFVSLDRQL</sequence>
<dbReference type="AlphaFoldDB" id="A0A3P3ELH9"/>
<organism evidence="1 2">
    <name type="scientific">Mesorhizobium tamadayense</name>
    <dbReference type="NCBI Taxonomy" id="425306"/>
    <lineage>
        <taxon>Bacteria</taxon>
        <taxon>Pseudomonadati</taxon>
        <taxon>Pseudomonadota</taxon>
        <taxon>Alphaproteobacteria</taxon>
        <taxon>Hyphomicrobiales</taxon>
        <taxon>Phyllobacteriaceae</taxon>
        <taxon>Mesorhizobium</taxon>
    </lineage>
</organism>
<dbReference type="Proteomes" id="UP000273786">
    <property type="component" value="Unassembled WGS sequence"/>
</dbReference>
<accession>A0A3P3ELH9</accession>
<protein>
    <submittedName>
        <fullName evidence="1">Uncharacterized protein</fullName>
    </submittedName>
</protein>
<name>A0A3P3ELH9_9HYPH</name>
<dbReference type="EMBL" id="RQXT01000118">
    <property type="protein sequence ID" value="RRH87117.1"/>
    <property type="molecule type" value="Genomic_DNA"/>
</dbReference>